<reference evidence="1" key="1">
    <citation type="submission" date="2020-10" db="EMBL/GenBank/DDBJ databases">
        <title>Taxonomic study of unclassified bacteria belonging to the class Ktedonobacteria.</title>
        <authorList>
            <person name="Yabe S."/>
            <person name="Wang C.M."/>
            <person name="Zheng Y."/>
            <person name="Sakai Y."/>
            <person name="Cavaletti L."/>
            <person name="Monciardini P."/>
            <person name="Donadio S."/>
        </authorList>
    </citation>
    <scope>NUCLEOTIDE SEQUENCE</scope>
    <source>
        <strain evidence="1">ID150040</strain>
    </source>
</reference>
<gene>
    <name evidence="1" type="ORF">KSF_111790</name>
</gene>
<protein>
    <submittedName>
        <fullName evidence="1">Uncharacterized protein</fullName>
    </submittedName>
</protein>
<dbReference type="EMBL" id="BNJK01000004">
    <property type="protein sequence ID" value="GHP01132.1"/>
    <property type="molecule type" value="Genomic_DNA"/>
</dbReference>
<sequence>MTIQGDDTFSTPIDPETMGEMARLKGQDQMLTQSIGGVLPELSR</sequence>
<dbReference type="Proteomes" id="UP000597444">
    <property type="component" value="Unassembled WGS sequence"/>
</dbReference>
<organism evidence="1 2">
    <name type="scientific">Reticulibacter mediterranei</name>
    <dbReference type="NCBI Taxonomy" id="2778369"/>
    <lineage>
        <taxon>Bacteria</taxon>
        <taxon>Bacillati</taxon>
        <taxon>Chloroflexota</taxon>
        <taxon>Ktedonobacteria</taxon>
        <taxon>Ktedonobacterales</taxon>
        <taxon>Reticulibacteraceae</taxon>
        <taxon>Reticulibacter</taxon>
    </lineage>
</organism>
<name>A0A8J3J3Z2_9CHLR</name>
<evidence type="ECO:0000313" key="2">
    <source>
        <dbReference type="Proteomes" id="UP000597444"/>
    </source>
</evidence>
<dbReference type="RefSeq" id="WP_268963626.1">
    <property type="nucleotide sequence ID" value="NZ_BNJK01000004.1"/>
</dbReference>
<comment type="caution">
    <text evidence="1">The sequence shown here is derived from an EMBL/GenBank/DDBJ whole genome shotgun (WGS) entry which is preliminary data.</text>
</comment>
<evidence type="ECO:0000313" key="1">
    <source>
        <dbReference type="EMBL" id="GHP01132.1"/>
    </source>
</evidence>
<dbReference type="AlphaFoldDB" id="A0A8J3J3Z2"/>
<accession>A0A8J3J3Z2</accession>
<proteinExistence type="predicted"/>
<keyword evidence="2" id="KW-1185">Reference proteome</keyword>